<protein>
    <submittedName>
        <fullName evidence="1">Uncharacterized protein</fullName>
    </submittedName>
</protein>
<evidence type="ECO:0000313" key="1">
    <source>
        <dbReference type="EMBL" id="KAJ7516046.1"/>
    </source>
</evidence>
<comment type="caution">
    <text evidence="1">The sequence shown here is derived from an EMBL/GenBank/DDBJ whole genome shotgun (WGS) entry which is preliminary data.</text>
</comment>
<name>A0ACC2AF05_DIPCM</name>
<proteinExistence type="predicted"/>
<sequence>MVADSSSAAVRALHDYYEENDDRPRKNQQGSLAKLVQCASQACSMLFATLFVFLFVAAGVAISSVTENSVFCRDLGHLSQPEAGDDKDEETIKPSLQKGEPKTTANDE</sequence>
<gene>
    <name evidence="1" type="ORF">O6H91_22G040000</name>
</gene>
<dbReference type="EMBL" id="CM055113">
    <property type="protein sequence ID" value="KAJ7516046.1"/>
    <property type="molecule type" value="Genomic_DNA"/>
</dbReference>
<keyword evidence="2" id="KW-1185">Reference proteome</keyword>
<accession>A0ACC2AF05</accession>
<dbReference type="Proteomes" id="UP001162992">
    <property type="component" value="Chromosome 22"/>
</dbReference>
<evidence type="ECO:0000313" key="2">
    <source>
        <dbReference type="Proteomes" id="UP001162992"/>
    </source>
</evidence>
<reference evidence="2" key="1">
    <citation type="journal article" date="2024" name="Proc. Natl. Acad. Sci. U.S.A.">
        <title>Extraordinary preservation of gene collinearity over three hundred million years revealed in homosporous lycophytes.</title>
        <authorList>
            <person name="Li C."/>
            <person name="Wickell D."/>
            <person name="Kuo L.Y."/>
            <person name="Chen X."/>
            <person name="Nie B."/>
            <person name="Liao X."/>
            <person name="Peng D."/>
            <person name="Ji J."/>
            <person name="Jenkins J."/>
            <person name="Williams M."/>
            <person name="Shu S."/>
            <person name="Plott C."/>
            <person name="Barry K."/>
            <person name="Rajasekar S."/>
            <person name="Grimwood J."/>
            <person name="Han X."/>
            <person name="Sun S."/>
            <person name="Hou Z."/>
            <person name="He W."/>
            <person name="Dai G."/>
            <person name="Sun C."/>
            <person name="Schmutz J."/>
            <person name="Leebens-Mack J.H."/>
            <person name="Li F.W."/>
            <person name="Wang L."/>
        </authorList>
    </citation>
    <scope>NUCLEOTIDE SEQUENCE [LARGE SCALE GENOMIC DNA]</scope>
    <source>
        <strain evidence="2">cv. PW_Plant_1</strain>
    </source>
</reference>
<organism evidence="1 2">
    <name type="scientific">Diphasiastrum complanatum</name>
    <name type="common">Issler's clubmoss</name>
    <name type="synonym">Lycopodium complanatum</name>
    <dbReference type="NCBI Taxonomy" id="34168"/>
    <lineage>
        <taxon>Eukaryota</taxon>
        <taxon>Viridiplantae</taxon>
        <taxon>Streptophyta</taxon>
        <taxon>Embryophyta</taxon>
        <taxon>Tracheophyta</taxon>
        <taxon>Lycopodiopsida</taxon>
        <taxon>Lycopodiales</taxon>
        <taxon>Lycopodiaceae</taxon>
        <taxon>Lycopodioideae</taxon>
        <taxon>Diphasiastrum</taxon>
    </lineage>
</organism>